<dbReference type="EMBL" id="CP012900">
    <property type="protein sequence ID" value="ALJ27899.1"/>
    <property type="molecule type" value="Genomic_DNA"/>
</dbReference>
<dbReference type="KEGG" id="sacz:AOT14_15010"/>
<evidence type="ECO:0000313" key="2">
    <source>
        <dbReference type="Proteomes" id="UP000061010"/>
    </source>
</evidence>
<name>A0A0S1AYR1_9GAMM</name>
<protein>
    <submittedName>
        <fullName evidence="1">Uncharacterized protein</fullName>
    </submittedName>
</protein>
<dbReference type="PATRIC" id="fig|128780.6.peg.1511"/>
<dbReference type="Proteomes" id="UP000061010">
    <property type="component" value="Chromosome"/>
</dbReference>
<dbReference type="AlphaFoldDB" id="A0A0S1AYR1"/>
<accession>A0A0S1AYR1</accession>
<proteinExistence type="predicted"/>
<sequence>MSNEGRREAAFAVMAAGVTDAMVVSRVVRRLSCDCP</sequence>
<reference evidence="1 2" key="1">
    <citation type="journal article" date="2015" name="Genome Announc.">
        <title>Complete Genome Sequencing of Stenotrophomonas acidaminiphila ZAC14D2_NAIMI4_2, a Multidrug-Resistant Strain Isolated from Sediments of a Polluted River in Mexico, Uncovers New Antibiotic Resistance Genes and a Novel Class-II Lasso Peptide Biosynthesis Gene Cluster.</title>
        <authorList>
            <person name="Vinuesa P."/>
            <person name="Ochoa-Sanchez L.E."/>
        </authorList>
    </citation>
    <scope>NUCLEOTIDE SEQUENCE [LARGE SCALE GENOMIC DNA]</scope>
    <source>
        <strain evidence="1 2">ZAC14D2_NAIMI4_2</strain>
    </source>
</reference>
<gene>
    <name evidence="1" type="ORF">AOT14_15010</name>
</gene>
<keyword evidence="2" id="KW-1185">Reference proteome</keyword>
<evidence type="ECO:0000313" key="1">
    <source>
        <dbReference type="EMBL" id="ALJ27899.1"/>
    </source>
</evidence>
<organism evidence="1 2">
    <name type="scientific">Stenotrophomonas acidaminiphila</name>
    <dbReference type="NCBI Taxonomy" id="128780"/>
    <lineage>
        <taxon>Bacteria</taxon>
        <taxon>Pseudomonadati</taxon>
        <taxon>Pseudomonadota</taxon>
        <taxon>Gammaproteobacteria</taxon>
        <taxon>Lysobacterales</taxon>
        <taxon>Lysobacteraceae</taxon>
        <taxon>Stenotrophomonas</taxon>
    </lineage>
</organism>